<dbReference type="Proteomes" id="UP000885672">
    <property type="component" value="Unassembled WGS sequence"/>
</dbReference>
<organism evidence="2">
    <name type="scientific">candidate division WOR-3 bacterium</name>
    <dbReference type="NCBI Taxonomy" id="2052148"/>
    <lineage>
        <taxon>Bacteria</taxon>
        <taxon>Bacteria division WOR-3</taxon>
    </lineage>
</organism>
<accession>A0A7V0XES8</accession>
<evidence type="ECO:0000256" key="1">
    <source>
        <dbReference type="SAM" id="MobiDB-lite"/>
    </source>
</evidence>
<protein>
    <submittedName>
        <fullName evidence="2">Uncharacterized protein</fullName>
    </submittedName>
</protein>
<name>A0A7V0XES8_UNCW3</name>
<sequence length="66" mass="7268">MPHGLAFWMKHCTEARKGALEAPVFEASADAWGKPAGAPRRHACRERRDSRERAETIIVPAAGEVN</sequence>
<reference evidence="2" key="1">
    <citation type="journal article" date="2020" name="mSystems">
        <title>Genome- and Community-Level Interaction Insights into Carbon Utilization and Element Cycling Functions of Hydrothermarchaeota in Hydrothermal Sediment.</title>
        <authorList>
            <person name="Zhou Z."/>
            <person name="Liu Y."/>
            <person name="Xu W."/>
            <person name="Pan J."/>
            <person name="Luo Z.H."/>
            <person name="Li M."/>
        </authorList>
    </citation>
    <scope>NUCLEOTIDE SEQUENCE [LARGE SCALE GENOMIC DNA]</scope>
    <source>
        <strain evidence="2">SpSt-1182</strain>
    </source>
</reference>
<feature type="compositionally biased region" description="Basic and acidic residues" evidence="1">
    <location>
        <begin position="46"/>
        <end position="55"/>
    </location>
</feature>
<feature type="region of interest" description="Disordered" evidence="1">
    <location>
        <begin position="35"/>
        <end position="66"/>
    </location>
</feature>
<dbReference type="EMBL" id="DSBX01000134">
    <property type="protein sequence ID" value="HDQ99338.1"/>
    <property type="molecule type" value="Genomic_DNA"/>
</dbReference>
<dbReference type="AlphaFoldDB" id="A0A7V0XES8"/>
<gene>
    <name evidence="2" type="ORF">ENN51_03515</name>
</gene>
<proteinExistence type="predicted"/>
<evidence type="ECO:0000313" key="2">
    <source>
        <dbReference type="EMBL" id="HDQ99338.1"/>
    </source>
</evidence>
<comment type="caution">
    <text evidence="2">The sequence shown here is derived from an EMBL/GenBank/DDBJ whole genome shotgun (WGS) entry which is preliminary data.</text>
</comment>